<keyword evidence="1" id="KW-0732">Signal</keyword>
<keyword evidence="3" id="KW-1185">Reference proteome</keyword>
<name>A0AAN8JG28_PATCE</name>
<protein>
    <submittedName>
        <fullName evidence="2">Uncharacterized protein</fullName>
    </submittedName>
</protein>
<evidence type="ECO:0000256" key="1">
    <source>
        <dbReference type="SAM" id="SignalP"/>
    </source>
</evidence>
<sequence>MGDVLQLLILITIISCYTGDVFYSNTYGFGRFLNISLVDHFTINAKFTGNLNVAFYSSSSRLLGMYLHASKYAIIGYPATNFPVPLPSPTDYNTYWFKYGNDKLIFGLGSEPETDILGELPMNTNSAVMYAAFSAYQPNEVFVKFPDTASKYTSDI</sequence>
<evidence type="ECO:0000313" key="2">
    <source>
        <dbReference type="EMBL" id="KAK6174966.1"/>
    </source>
</evidence>
<feature type="signal peptide" evidence="1">
    <location>
        <begin position="1"/>
        <end position="19"/>
    </location>
</feature>
<feature type="chain" id="PRO_5042944860" evidence="1">
    <location>
        <begin position="20"/>
        <end position="156"/>
    </location>
</feature>
<dbReference type="AlphaFoldDB" id="A0AAN8JG28"/>
<evidence type="ECO:0000313" key="3">
    <source>
        <dbReference type="Proteomes" id="UP001347796"/>
    </source>
</evidence>
<dbReference type="EMBL" id="JAZGQO010000010">
    <property type="protein sequence ID" value="KAK6174966.1"/>
    <property type="molecule type" value="Genomic_DNA"/>
</dbReference>
<organism evidence="2 3">
    <name type="scientific">Patella caerulea</name>
    <name type="common">Rayed Mediterranean limpet</name>
    <dbReference type="NCBI Taxonomy" id="87958"/>
    <lineage>
        <taxon>Eukaryota</taxon>
        <taxon>Metazoa</taxon>
        <taxon>Spiralia</taxon>
        <taxon>Lophotrochozoa</taxon>
        <taxon>Mollusca</taxon>
        <taxon>Gastropoda</taxon>
        <taxon>Patellogastropoda</taxon>
        <taxon>Patelloidea</taxon>
        <taxon>Patellidae</taxon>
        <taxon>Patella</taxon>
    </lineage>
</organism>
<reference evidence="2 3" key="1">
    <citation type="submission" date="2024-01" db="EMBL/GenBank/DDBJ databases">
        <title>The genome of the rayed Mediterranean limpet Patella caerulea (Linnaeus, 1758).</title>
        <authorList>
            <person name="Anh-Thu Weber A."/>
            <person name="Halstead-Nussloch G."/>
        </authorList>
    </citation>
    <scope>NUCLEOTIDE SEQUENCE [LARGE SCALE GENOMIC DNA]</scope>
    <source>
        <strain evidence="2">AATW-2023a</strain>
        <tissue evidence="2">Whole specimen</tissue>
    </source>
</reference>
<gene>
    <name evidence="2" type="ORF">SNE40_013516</name>
</gene>
<accession>A0AAN8JG28</accession>
<comment type="caution">
    <text evidence="2">The sequence shown here is derived from an EMBL/GenBank/DDBJ whole genome shotgun (WGS) entry which is preliminary data.</text>
</comment>
<dbReference type="Proteomes" id="UP001347796">
    <property type="component" value="Unassembled WGS sequence"/>
</dbReference>
<proteinExistence type="predicted"/>